<feature type="chain" id="PRO_5004241977" evidence="1">
    <location>
        <begin position="20"/>
        <end position="115"/>
    </location>
</feature>
<dbReference type="VEuPathDB" id="VectorBase:ISCP_033465"/>
<organism evidence="2">
    <name type="scientific">Ixodes scapularis</name>
    <name type="common">Black-legged tick</name>
    <name type="synonym">Deer tick</name>
    <dbReference type="NCBI Taxonomy" id="6945"/>
    <lineage>
        <taxon>Eukaryota</taxon>
        <taxon>Metazoa</taxon>
        <taxon>Ecdysozoa</taxon>
        <taxon>Arthropoda</taxon>
        <taxon>Chelicerata</taxon>
        <taxon>Arachnida</taxon>
        <taxon>Acari</taxon>
        <taxon>Parasitiformes</taxon>
        <taxon>Ixodida</taxon>
        <taxon>Ixodoidea</taxon>
        <taxon>Ixodidae</taxon>
        <taxon>Ixodinae</taxon>
        <taxon>Ixodes</taxon>
    </lineage>
</organism>
<sequence>MQLAVFVMVLILPALLSEGFLSDTVSPNDCMDLIDEGGEISCGLSGSGNIDDYDPDSCNLKCSGGANPKLPSGVCSGGGVNCTRFVKETLRNWKDGLVGLLHKVMTRWCPCYLEK</sequence>
<evidence type="ECO:0000313" key="2">
    <source>
        <dbReference type="EMBL" id="AAY66532.1"/>
    </source>
</evidence>
<reference evidence="2" key="1">
    <citation type="submission" date="2005-05" db="EMBL/GenBank/DDBJ databases">
        <authorList>
            <person name="Tseng H.-P."/>
            <person name="Hseu T.-H."/>
            <person name="Buhler D.R."/>
            <person name="Wang W.-D."/>
            <person name="Tsai H.-L."/>
            <person name="Hu C.-H."/>
        </authorList>
    </citation>
    <scope>NUCLEOTIDE SEQUENCE</scope>
    <source>
        <strain evidence="2">IS-18-24-clu50</strain>
        <tissue evidence="2">Salivary glands</tissue>
    </source>
</reference>
<keyword evidence="1" id="KW-0732">Signal</keyword>
<evidence type="ECO:0000256" key="1">
    <source>
        <dbReference type="SAM" id="SignalP"/>
    </source>
</evidence>
<protein>
    <submittedName>
        <fullName evidence="2">Putative 10.2 kDa secreted WC protein</fullName>
    </submittedName>
</protein>
<reference evidence="2" key="2">
    <citation type="journal article" date="2006" name="Insect Biochem. Mol. Biol.">
        <title>An annotated catalog of salivary gland transcripts from Ixodes scapularis ticks.</title>
        <authorList>
            <person name="Ribeiro J.M."/>
            <person name="Alarcon-Chaidez F."/>
            <person name="Francischetti I.M."/>
            <person name="Mans B.J."/>
            <person name="Mather T.N."/>
            <person name="Valenzuela J.G."/>
            <person name="Wikel S.K."/>
        </authorList>
    </citation>
    <scope>NUCLEOTIDE SEQUENCE</scope>
    <source>
        <strain evidence="2">IS-18-24-clu50</strain>
        <tissue evidence="2">Salivary glands</tissue>
    </source>
</reference>
<accession>Q4PN78</accession>
<dbReference type="VEuPathDB" id="VectorBase:ISCW003768"/>
<dbReference type="AlphaFoldDB" id="Q4PN78"/>
<proteinExistence type="evidence at transcript level"/>
<name>Q4PN78_IXOSC</name>
<dbReference type="EMBL" id="DQ065895">
    <property type="protein sequence ID" value="AAY66532.1"/>
    <property type="molecule type" value="mRNA"/>
</dbReference>
<feature type="signal peptide" evidence="1">
    <location>
        <begin position="1"/>
        <end position="19"/>
    </location>
</feature>